<dbReference type="InterPro" id="IPR050490">
    <property type="entry name" value="Bact_solute-bd_prot1"/>
</dbReference>
<dbReference type="AlphaFoldDB" id="A0A2U2HFA6"/>
<accession>A0A2U2HFA6</accession>
<proteinExistence type="inferred from homology"/>
<dbReference type="InterPro" id="IPR006059">
    <property type="entry name" value="SBP"/>
</dbReference>
<dbReference type="Gene3D" id="3.40.190.10">
    <property type="entry name" value="Periplasmic binding protein-like II"/>
    <property type="match status" value="2"/>
</dbReference>
<reference evidence="4 5" key="1">
    <citation type="submission" date="2018-04" db="EMBL/GenBank/DDBJ databases">
        <title>Massilia violaceinigra sp. nov., a novel purple-pigmented bacterium isolated from Tianshan glacier, Xinjiang, China.</title>
        <authorList>
            <person name="Wang H."/>
        </authorList>
    </citation>
    <scope>NUCLEOTIDE SEQUENCE [LARGE SCALE GENOMIC DNA]</scope>
    <source>
        <strain evidence="4 5">B448-2</strain>
    </source>
</reference>
<sequence length="415" mass="44624">MLKQMNRPALAACLLALCHTASAAQQVRFWTMQLSPHNDAYVNAVIGAFEQANPGVKIEWTDVPWAEMERKTLASLASGTAPDVANLNPQFASKLAEFGALADPERFLSPEQVAAFLPAAWRANRYDGKTFALPWYLNTNITLYNRDLLARSRAAVPATLGQLVASARKIKQGTGSYAYFPALDGSSPLELMVAAGNPLLRKDGCGAGFANPAGARVFEIYRALYQDGLVPKNVVTEGHRKAVEMFLSGQVAMVSTGMQFLGYIKTNSPAIYGRIGVAPQIGAGSGPASIAAMNVAVLQNSKVKPAAFAFAQFLTNAHNQLELARRVPVLPSTAASYRDPFFTVPLEDPLADAARALSVRQVLGGAVLVPPMRKYSKLRVSYARNLQSVMLGKKSVPEAIRDVEREWTGVLGCGV</sequence>
<protein>
    <submittedName>
        <fullName evidence="4">Sugar ABC transporter substrate-binding protein</fullName>
    </submittedName>
</protein>
<feature type="chain" id="PRO_5015681559" evidence="3">
    <location>
        <begin position="24"/>
        <end position="415"/>
    </location>
</feature>
<dbReference type="OrthoDB" id="4393730at2"/>
<dbReference type="SUPFAM" id="SSF53850">
    <property type="entry name" value="Periplasmic binding protein-like II"/>
    <property type="match status" value="1"/>
</dbReference>
<dbReference type="Pfam" id="PF01547">
    <property type="entry name" value="SBP_bac_1"/>
    <property type="match status" value="1"/>
</dbReference>
<comment type="subcellular location">
    <subcellularLocation>
        <location evidence="1">Periplasm</location>
    </subcellularLocation>
</comment>
<dbReference type="GO" id="GO:0042597">
    <property type="term" value="C:periplasmic space"/>
    <property type="evidence" value="ECO:0007669"/>
    <property type="project" value="UniProtKB-SubCell"/>
</dbReference>
<evidence type="ECO:0000313" key="5">
    <source>
        <dbReference type="Proteomes" id="UP000241421"/>
    </source>
</evidence>
<feature type="signal peptide" evidence="3">
    <location>
        <begin position="1"/>
        <end position="23"/>
    </location>
</feature>
<dbReference type="PANTHER" id="PTHR43649:SF12">
    <property type="entry name" value="DIACETYLCHITOBIOSE BINDING PROTEIN DASA"/>
    <property type="match status" value="1"/>
</dbReference>
<dbReference type="EMBL" id="PXWF02000292">
    <property type="protein sequence ID" value="PWF42714.1"/>
    <property type="molecule type" value="Genomic_DNA"/>
</dbReference>
<dbReference type="CDD" id="cd13585">
    <property type="entry name" value="PBP2_TMBP_like"/>
    <property type="match status" value="1"/>
</dbReference>
<keyword evidence="3" id="KW-0732">Signal</keyword>
<evidence type="ECO:0000256" key="3">
    <source>
        <dbReference type="SAM" id="SignalP"/>
    </source>
</evidence>
<dbReference type="RefSeq" id="WP_106759541.1">
    <property type="nucleotide sequence ID" value="NZ_PXWF02000292.1"/>
</dbReference>
<evidence type="ECO:0000256" key="1">
    <source>
        <dbReference type="ARBA" id="ARBA00004418"/>
    </source>
</evidence>
<comment type="similarity">
    <text evidence="2">Belongs to the bacterial solute-binding protein 1 family.</text>
</comment>
<dbReference type="PANTHER" id="PTHR43649">
    <property type="entry name" value="ARABINOSE-BINDING PROTEIN-RELATED"/>
    <property type="match status" value="1"/>
</dbReference>
<organism evidence="4 5">
    <name type="scientific">Massilia glaciei</name>
    <dbReference type="NCBI Taxonomy" id="1524097"/>
    <lineage>
        <taxon>Bacteria</taxon>
        <taxon>Pseudomonadati</taxon>
        <taxon>Pseudomonadota</taxon>
        <taxon>Betaproteobacteria</taxon>
        <taxon>Burkholderiales</taxon>
        <taxon>Oxalobacteraceae</taxon>
        <taxon>Telluria group</taxon>
        <taxon>Massilia</taxon>
    </lineage>
</organism>
<dbReference type="Proteomes" id="UP000241421">
    <property type="component" value="Unassembled WGS sequence"/>
</dbReference>
<name>A0A2U2HFA6_9BURK</name>
<evidence type="ECO:0000313" key="4">
    <source>
        <dbReference type="EMBL" id="PWF42714.1"/>
    </source>
</evidence>
<evidence type="ECO:0000256" key="2">
    <source>
        <dbReference type="ARBA" id="ARBA00008520"/>
    </source>
</evidence>
<comment type="caution">
    <text evidence="4">The sequence shown here is derived from an EMBL/GenBank/DDBJ whole genome shotgun (WGS) entry which is preliminary data.</text>
</comment>
<keyword evidence="5" id="KW-1185">Reference proteome</keyword>
<gene>
    <name evidence="4" type="ORF">C7C56_022245</name>
</gene>